<organism evidence="2 3">
    <name type="scientific">Trichonephila inaurata madagascariensis</name>
    <dbReference type="NCBI Taxonomy" id="2747483"/>
    <lineage>
        <taxon>Eukaryota</taxon>
        <taxon>Metazoa</taxon>
        <taxon>Ecdysozoa</taxon>
        <taxon>Arthropoda</taxon>
        <taxon>Chelicerata</taxon>
        <taxon>Arachnida</taxon>
        <taxon>Araneae</taxon>
        <taxon>Araneomorphae</taxon>
        <taxon>Entelegynae</taxon>
        <taxon>Araneoidea</taxon>
        <taxon>Nephilidae</taxon>
        <taxon>Trichonephila</taxon>
        <taxon>Trichonephila inaurata</taxon>
    </lineage>
</organism>
<dbReference type="InterPro" id="IPR052560">
    <property type="entry name" value="RdDP_mobile_element"/>
</dbReference>
<dbReference type="InterPro" id="IPR000477">
    <property type="entry name" value="RT_dom"/>
</dbReference>
<dbReference type="PANTHER" id="PTHR36688">
    <property type="entry name" value="ENDO/EXONUCLEASE/PHOSPHATASE DOMAIN-CONTAINING PROTEIN"/>
    <property type="match status" value="1"/>
</dbReference>
<accession>A0A8X7C3X5</accession>
<keyword evidence="2" id="KW-0808">Transferase</keyword>
<dbReference type="InterPro" id="IPR043502">
    <property type="entry name" value="DNA/RNA_pol_sf"/>
</dbReference>
<evidence type="ECO:0000313" key="3">
    <source>
        <dbReference type="Proteomes" id="UP000886998"/>
    </source>
</evidence>
<dbReference type="SUPFAM" id="SSF56672">
    <property type="entry name" value="DNA/RNA polymerases"/>
    <property type="match status" value="1"/>
</dbReference>
<keyword evidence="2" id="KW-0695">RNA-directed DNA polymerase</keyword>
<dbReference type="GO" id="GO:0005634">
    <property type="term" value="C:nucleus"/>
    <property type="evidence" value="ECO:0007669"/>
    <property type="project" value="InterPro"/>
</dbReference>
<keyword evidence="3" id="KW-1185">Reference proteome</keyword>
<dbReference type="InterPro" id="IPR007180">
    <property type="entry name" value="DUF382"/>
</dbReference>
<reference evidence="2" key="1">
    <citation type="submission" date="2020-08" db="EMBL/GenBank/DDBJ databases">
        <title>Multicomponent nature underlies the extraordinary mechanical properties of spider dragline silk.</title>
        <authorList>
            <person name="Kono N."/>
            <person name="Nakamura H."/>
            <person name="Mori M."/>
            <person name="Yoshida Y."/>
            <person name="Ohtoshi R."/>
            <person name="Malay A.D."/>
            <person name="Moran D.A.P."/>
            <person name="Tomita M."/>
            <person name="Numata K."/>
            <person name="Arakawa K."/>
        </authorList>
    </citation>
    <scope>NUCLEOTIDE SEQUENCE</scope>
</reference>
<dbReference type="PROSITE" id="PS50878">
    <property type="entry name" value="RT_POL"/>
    <property type="match status" value="1"/>
</dbReference>
<dbReference type="GO" id="GO:0003964">
    <property type="term" value="F:RNA-directed DNA polymerase activity"/>
    <property type="evidence" value="ECO:0007669"/>
    <property type="project" value="UniProtKB-KW"/>
</dbReference>
<evidence type="ECO:0000313" key="2">
    <source>
        <dbReference type="EMBL" id="GFY53133.1"/>
    </source>
</evidence>
<name>A0A8X7C3X5_9ARAC</name>
<dbReference type="Pfam" id="PF04037">
    <property type="entry name" value="DUF382"/>
    <property type="match status" value="1"/>
</dbReference>
<proteinExistence type="predicted"/>
<dbReference type="Proteomes" id="UP000886998">
    <property type="component" value="Unassembled WGS sequence"/>
</dbReference>
<dbReference type="AlphaFoldDB" id="A0A8X7C3X5"/>
<protein>
    <submittedName>
        <fullName evidence="2">RNA-directed DNA polymerase from mobile element jockey</fullName>
    </submittedName>
</protein>
<dbReference type="PANTHER" id="PTHR36688:SF1">
    <property type="entry name" value="ENDONUCLEASE_EXONUCLEASE_PHOSPHATASE DOMAIN-CONTAINING PROTEIN"/>
    <property type="match status" value="1"/>
</dbReference>
<comment type="caution">
    <text evidence="2">The sequence shown here is derived from an EMBL/GenBank/DDBJ whole genome shotgun (WGS) entry which is preliminary data.</text>
</comment>
<sequence>MTVAELQRKVNLKASSNTILIPQHWCFKRKYSQDKSGIGELSRKLQDFIKRVGIMKERTFQVTINSICSRIGSIHAGSPQGSILSPLLYSLYTHDFPTTPTVEVCLFADDAAILTQSHSPDLVRKNLQKYLFKLKKWLMLWRISVNTSKSQAIIFKKGNFNNRLNPLKLFRSTIPWCDEVLYLGVTLDKKHRLHIEATYSKYQALLFLPALQTLPSRDLLADRFVFFSFQVTQTEKKRPPGVGALKIGSPLTQHLPARLCERLGVKPDP</sequence>
<dbReference type="Pfam" id="PF00078">
    <property type="entry name" value="RVT_1"/>
    <property type="match status" value="1"/>
</dbReference>
<evidence type="ECO:0000259" key="1">
    <source>
        <dbReference type="PROSITE" id="PS50878"/>
    </source>
</evidence>
<dbReference type="EMBL" id="BMAV01009115">
    <property type="protein sequence ID" value="GFY53133.1"/>
    <property type="molecule type" value="Genomic_DNA"/>
</dbReference>
<feature type="domain" description="Reverse transcriptase" evidence="1">
    <location>
        <begin position="1"/>
        <end position="187"/>
    </location>
</feature>
<gene>
    <name evidence="2" type="primary">jockeypol_53</name>
    <name evidence="2" type="ORF">TNIN_187291</name>
</gene>
<keyword evidence="2" id="KW-0548">Nucleotidyltransferase</keyword>
<dbReference type="OrthoDB" id="412981at2759"/>